<reference evidence="1" key="1">
    <citation type="journal article" date="2020" name="Fungal Divers.">
        <title>Resolving the Mortierellaceae phylogeny through synthesis of multi-gene phylogenetics and phylogenomics.</title>
        <authorList>
            <person name="Vandepol N."/>
            <person name="Liber J."/>
            <person name="Desiro A."/>
            <person name="Na H."/>
            <person name="Kennedy M."/>
            <person name="Barry K."/>
            <person name="Grigoriev I.V."/>
            <person name="Miller A.N."/>
            <person name="O'Donnell K."/>
            <person name="Stajich J.E."/>
            <person name="Bonito G."/>
        </authorList>
    </citation>
    <scope>NUCLEOTIDE SEQUENCE</scope>
    <source>
        <strain evidence="1">REB-010B</strain>
    </source>
</reference>
<accession>A0A9P6RET0</accession>
<evidence type="ECO:0000313" key="2">
    <source>
        <dbReference type="Proteomes" id="UP000738325"/>
    </source>
</evidence>
<dbReference type="AlphaFoldDB" id="A0A9P6RET0"/>
<organism evidence="1 2">
    <name type="scientific">Dissophora globulifera</name>
    <dbReference type="NCBI Taxonomy" id="979702"/>
    <lineage>
        <taxon>Eukaryota</taxon>
        <taxon>Fungi</taxon>
        <taxon>Fungi incertae sedis</taxon>
        <taxon>Mucoromycota</taxon>
        <taxon>Mortierellomycotina</taxon>
        <taxon>Mortierellomycetes</taxon>
        <taxon>Mortierellales</taxon>
        <taxon>Mortierellaceae</taxon>
        <taxon>Dissophora</taxon>
    </lineage>
</organism>
<sequence length="64" mass="7303">HGFRGSLGKTPCMAQSDHLHALGTHPYHVPWSRNRHCRLCCLPRIRVCYSTQGGRSPPRRRSPL</sequence>
<name>A0A9P6RET0_9FUNG</name>
<protein>
    <submittedName>
        <fullName evidence="1">Uncharacterized protein</fullName>
    </submittedName>
</protein>
<dbReference type="EMBL" id="JAAAIP010000490">
    <property type="protein sequence ID" value="KAG0316245.1"/>
    <property type="molecule type" value="Genomic_DNA"/>
</dbReference>
<evidence type="ECO:0000313" key="1">
    <source>
        <dbReference type="EMBL" id="KAG0316245.1"/>
    </source>
</evidence>
<dbReference type="Proteomes" id="UP000738325">
    <property type="component" value="Unassembled WGS sequence"/>
</dbReference>
<feature type="non-terminal residue" evidence="1">
    <location>
        <position position="64"/>
    </location>
</feature>
<gene>
    <name evidence="1" type="ORF">BGZ99_007000</name>
</gene>
<keyword evidence="2" id="KW-1185">Reference proteome</keyword>
<proteinExistence type="predicted"/>
<feature type="non-terminal residue" evidence="1">
    <location>
        <position position="1"/>
    </location>
</feature>
<comment type="caution">
    <text evidence="1">The sequence shown here is derived from an EMBL/GenBank/DDBJ whole genome shotgun (WGS) entry which is preliminary data.</text>
</comment>